<proteinExistence type="predicted"/>
<evidence type="ECO:0000313" key="2">
    <source>
        <dbReference type="EMBL" id="OSD05416.1"/>
    </source>
</evidence>
<organism evidence="2 3">
    <name type="scientific">Trametes coccinea (strain BRFM310)</name>
    <name type="common">Pycnoporus coccineus</name>
    <dbReference type="NCBI Taxonomy" id="1353009"/>
    <lineage>
        <taxon>Eukaryota</taxon>
        <taxon>Fungi</taxon>
        <taxon>Dikarya</taxon>
        <taxon>Basidiomycota</taxon>
        <taxon>Agaricomycotina</taxon>
        <taxon>Agaricomycetes</taxon>
        <taxon>Polyporales</taxon>
        <taxon>Polyporaceae</taxon>
        <taxon>Trametes</taxon>
    </lineage>
</organism>
<feature type="compositionally biased region" description="Polar residues" evidence="1">
    <location>
        <begin position="172"/>
        <end position="184"/>
    </location>
</feature>
<gene>
    <name evidence="2" type="ORF">PYCCODRAFT_1475455</name>
</gene>
<feature type="region of interest" description="Disordered" evidence="1">
    <location>
        <begin position="110"/>
        <end position="188"/>
    </location>
</feature>
<name>A0A1Y2IWC9_TRAC3</name>
<keyword evidence="3" id="KW-1185">Reference proteome</keyword>
<protein>
    <submittedName>
        <fullName evidence="2">Uncharacterized protein</fullName>
    </submittedName>
</protein>
<accession>A0A1Y2IWC9</accession>
<dbReference type="Proteomes" id="UP000193067">
    <property type="component" value="Unassembled WGS sequence"/>
</dbReference>
<evidence type="ECO:0000313" key="3">
    <source>
        <dbReference type="Proteomes" id="UP000193067"/>
    </source>
</evidence>
<reference evidence="2 3" key="1">
    <citation type="journal article" date="2015" name="Biotechnol. Biofuels">
        <title>Enhanced degradation of softwood versus hardwood by the white-rot fungus Pycnoporus coccineus.</title>
        <authorList>
            <person name="Couturier M."/>
            <person name="Navarro D."/>
            <person name="Chevret D."/>
            <person name="Henrissat B."/>
            <person name="Piumi F."/>
            <person name="Ruiz-Duenas F.J."/>
            <person name="Martinez A.T."/>
            <person name="Grigoriev I.V."/>
            <person name="Riley R."/>
            <person name="Lipzen A."/>
            <person name="Berrin J.G."/>
            <person name="Master E.R."/>
            <person name="Rosso M.N."/>
        </authorList>
    </citation>
    <scope>NUCLEOTIDE SEQUENCE [LARGE SCALE GENOMIC DNA]</scope>
    <source>
        <strain evidence="2 3">BRFM310</strain>
    </source>
</reference>
<dbReference type="EMBL" id="KZ084093">
    <property type="protein sequence ID" value="OSD05416.1"/>
    <property type="molecule type" value="Genomic_DNA"/>
</dbReference>
<sequence>MSEDISFSEALAQFIPPEEQRTLIPQPHRFPLRIYHREGIDEPTIQDLMGMNEKSGHFSDILAYLSLSYHDQKASVLRKINEQVLAREPALARYEDAWPISAYLRSFMKSPLRNDTPAPQKRSIKDRSASPASPVRTRYPKTNRMSVVVTHSVASTSANSHSQENEEPIILSPTQPQGPNQEGESVSEHGLGQHDVICDLSPLSSYTSTPSMNFLSCALSPAEESSDGLRGPAPAAPLPAQGADIPEIVALLLQFALPLSDAEHIAGVLASLGIRDKAYLRVLSRLSSRDQWLVELQETGKLTEIQVRVVREIIENIVAENS</sequence>
<feature type="compositionally biased region" description="Low complexity" evidence="1">
    <location>
        <begin position="146"/>
        <end position="162"/>
    </location>
</feature>
<evidence type="ECO:0000256" key="1">
    <source>
        <dbReference type="SAM" id="MobiDB-lite"/>
    </source>
</evidence>
<dbReference type="OrthoDB" id="2757765at2759"/>
<dbReference type="AlphaFoldDB" id="A0A1Y2IWC9"/>